<dbReference type="Gene3D" id="2.60.120.620">
    <property type="entry name" value="q2cbj1_9rhob like domain"/>
    <property type="match status" value="1"/>
</dbReference>
<proteinExistence type="predicted"/>
<sequence length="264" mass="28530">MPVNTPALSAAQLDAFITDGFVRIDNAFSADLAAEGRAILWADTGCDPDDPKTWTKPVIRLGNYSQAPFVAAANTPVLRAAFDQLVGAGRWLPQGNLGTFPVRFPSPEDPGDAGWHIDVSFGWEENPSDFLSWRANVSSRGRALLMLFLFSEVGEQDAPTRIRVGSHLDIARQLAPAGEAGLTLRELAADNFAASAHRPEVLATGSPGTVYLCHPFLVHAAQPHHGTEPRFMAQPPLLPREPLRLDRADSDTSPVELAIRRALA</sequence>
<dbReference type="OrthoDB" id="9798771at2"/>
<dbReference type="SUPFAM" id="SSF51197">
    <property type="entry name" value="Clavaminate synthase-like"/>
    <property type="match status" value="1"/>
</dbReference>
<protein>
    <submittedName>
        <fullName evidence="1">Phytanoyl-CoA dioxygenase</fullName>
    </submittedName>
</protein>
<dbReference type="RefSeq" id="WP_069908868.1">
    <property type="nucleotide sequence ID" value="NZ_LAJE02000107.1"/>
</dbReference>
<keyword evidence="1" id="KW-0223">Dioxygenase</keyword>
<accession>A0A1E5XTP6</accession>
<gene>
    <name evidence="1" type="ORF">VW23_013790</name>
</gene>
<dbReference type="EMBL" id="LAJE02000107">
    <property type="protein sequence ID" value="OEO31970.1"/>
    <property type="molecule type" value="Genomic_DNA"/>
</dbReference>
<dbReference type="AlphaFoldDB" id="A0A1E5XTP6"/>
<dbReference type="GO" id="GO:0016706">
    <property type="term" value="F:2-oxoglutarate-dependent dioxygenase activity"/>
    <property type="evidence" value="ECO:0007669"/>
    <property type="project" value="UniProtKB-ARBA"/>
</dbReference>
<dbReference type="Proteomes" id="UP000095463">
    <property type="component" value="Unassembled WGS sequence"/>
</dbReference>
<organism evidence="1 2">
    <name type="scientific">Devosia insulae DS-56</name>
    <dbReference type="NCBI Taxonomy" id="1116389"/>
    <lineage>
        <taxon>Bacteria</taxon>
        <taxon>Pseudomonadati</taxon>
        <taxon>Pseudomonadota</taxon>
        <taxon>Alphaproteobacteria</taxon>
        <taxon>Hyphomicrobiales</taxon>
        <taxon>Devosiaceae</taxon>
        <taxon>Devosia</taxon>
    </lineage>
</organism>
<evidence type="ECO:0000313" key="1">
    <source>
        <dbReference type="EMBL" id="OEO31970.1"/>
    </source>
</evidence>
<name>A0A1E5XTP6_9HYPH</name>
<dbReference type="Pfam" id="PF05721">
    <property type="entry name" value="PhyH"/>
    <property type="match status" value="1"/>
</dbReference>
<keyword evidence="2" id="KW-1185">Reference proteome</keyword>
<evidence type="ECO:0000313" key="2">
    <source>
        <dbReference type="Proteomes" id="UP000095463"/>
    </source>
</evidence>
<comment type="caution">
    <text evidence="1">The sequence shown here is derived from an EMBL/GenBank/DDBJ whole genome shotgun (WGS) entry which is preliminary data.</text>
</comment>
<keyword evidence="1" id="KW-0560">Oxidoreductase</keyword>
<dbReference type="InterPro" id="IPR008775">
    <property type="entry name" value="Phytyl_CoA_dOase-like"/>
</dbReference>
<reference evidence="1 2" key="1">
    <citation type="journal article" date="2015" name="Genome Announc.">
        <title>Genome Assemblies of Three Soil-Associated Devosia species: D. insulae, D. limi, and D. soli.</title>
        <authorList>
            <person name="Hassan Y.I."/>
            <person name="Lepp D."/>
            <person name="Zhou T."/>
        </authorList>
    </citation>
    <scope>NUCLEOTIDE SEQUENCE [LARGE SCALE GENOMIC DNA]</scope>
    <source>
        <strain evidence="1 2">DS-56</strain>
    </source>
</reference>